<gene>
    <name evidence="1" type="ORF">L1987_60877</name>
</gene>
<reference evidence="2" key="1">
    <citation type="journal article" date="2022" name="Mol. Ecol. Resour.">
        <title>The genomes of chicory, endive, great burdock and yacon provide insights into Asteraceae palaeo-polyploidization history and plant inulin production.</title>
        <authorList>
            <person name="Fan W."/>
            <person name="Wang S."/>
            <person name="Wang H."/>
            <person name="Wang A."/>
            <person name="Jiang F."/>
            <person name="Liu H."/>
            <person name="Zhao H."/>
            <person name="Xu D."/>
            <person name="Zhang Y."/>
        </authorList>
    </citation>
    <scope>NUCLEOTIDE SEQUENCE [LARGE SCALE GENOMIC DNA]</scope>
    <source>
        <strain evidence="2">cv. Yunnan</strain>
    </source>
</reference>
<dbReference type="EMBL" id="CM042037">
    <property type="protein sequence ID" value="KAI3743172.1"/>
    <property type="molecule type" value="Genomic_DNA"/>
</dbReference>
<comment type="caution">
    <text evidence="1">The sequence shown here is derived from an EMBL/GenBank/DDBJ whole genome shotgun (WGS) entry which is preliminary data.</text>
</comment>
<evidence type="ECO:0000313" key="2">
    <source>
        <dbReference type="Proteomes" id="UP001056120"/>
    </source>
</evidence>
<sequence length="231" mass="26486">MNQVLRWEGNRVWLHLEDFKISSLEDFQVILILTLAREPRGFGFVQFVDPADAAEAKYQMDGQVFQGRELTVVFAEENRKKPSDMRSIERRRGGGSRYSDRRRSPPRRYSPPPRYARSQSRSREYSPPSRRRHQSRSVSPRGKRYSRERSYSHSPVRARSPPYNGGSRSPSQSPIRDRSAPPYDGSRSPSPSPERVKPSPSGRSPSQSRSRSADPHDYARAKPKRDASLSS</sequence>
<keyword evidence="2" id="KW-1185">Reference proteome</keyword>
<evidence type="ECO:0000313" key="1">
    <source>
        <dbReference type="EMBL" id="KAI3743172.1"/>
    </source>
</evidence>
<protein>
    <submittedName>
        <fullName evidence="1">Uncharacterized protein</fullName>
    </submittedName>
</protein>
<name>A0ACB9DA49_9ASTR</name>
<accession>A0ACB9DA49</accession>
<proteinExistence type="predicted"/>
<reference evidence="1 2" key="2">
    <citation type="journal article" date="2022" name="Mol. Ecol. Resour.">
        <title>The genomes of chicory, endive, great burdock and yacon provide insights into Asteraceae paleo-polyploidization history and plant inulin production.</title>
        <authorList>
            <person name="Fan W."/>
            <person name="Wang S."/>
            <person name="Wang H."/>
            <person name="Wang A."/>
            <person name="Jiang F."/>
            <person name="Liu H."/>
            <person name="Zhao H."/>
            <person name="Xu D."/>
            <person name="Zhang Y."/>
        </authorList>
    </citation>
    <scope>NUCLEOTIDE SEQUENCE [LARGE SCALE GENOMIC DNA]</scope>
    <source>
        <strain evidence="2">cv. Yunnan</strain>
        <tissue evidence="1">Leaves</tissue>
    </source>
</reference>
<dbReference type="Proteomes" id="UP001056120">
    <property type="component" value="Linkage Group LG20"/>
</dbReference>
<organism evidence="1 2">
    <name type="scientific">Smallanthus sonchifolius</name>
    <dbReference type="NCBI Taxonomy" id="185202"/>
    <lineage>
        <taxon>Eukaryota</taxon>
        <taxon>Viridiplantae</taxon>
        <taxon>Streptophyta</taxon>
        <taxon>Embryophyta</taxon>
        <taxon>Tracheophyta</taxon>
        <taxon>Spermatophyta</taxon>
        <taxon>Magnoliopsida</taxon>
        <taxon>eudicotyledons</taxon>
        <taxon>Gunneridae</taxon>
        <taxon>Pentapetalae</taxon>
        <taxon>asterids</taxon>
        <taxon>campanulids</taxon>
        <taxon>Asterales</taxon>
        <taxon>Asteraceae</taxon>
        <taxon>Asteroideae</taxon>
        <taxon>Heliantheae alliance</taxon>
        <taxon>Millerieae</taxon>
        <taxon>Smallanthus</taxon>
    </lineage>
</organism>